<feature type="transmembrane region" description="Helical" evidence="1">
    <location>
        <begin position="89"/>
        <end position="107"/>
    </location>
</feature>
<dbReference type="EMBL" id="MBTF01000002">
    <property type="protein sequence ID" value="OOQ61384.1"/>
    <property type="molecule type" value="Genomic_DNA"/>
</dbReference>
<feature type="transmembrane region" description="Helical" evidence="1">
    <location>
        <begin position="31"/>
        <end position="51"/>
    </location>
</feature>
<evidence type="ECO:0000256" key="1">
    <source>
        <dbReference type="SAM" id="Phobius"/>
    </source>
</evidence>
<reference evidence="2 3" key="1">
    <citation type="submission" date="2016-07" db="EMBL/GenBank/DDBJ databases">
        <title>Genomic analysis of zinc-resistant bacterium Mucilaginibacter pedocola TBZ30.</title>
        <authorList>
            <person name="Huang J."/>
            <person name="Tang J."/>
        </authorList>
    </citation>
    <scope>NUCLEOTIDE SEQUENCE [LARGE SCALE GENOMIC DNA]</scope>
    <source>
        <strain evidence="2 3">TBZ30</strain>
    </source>
</reference>
<accession>A0A1S9PKA2</accession>
<comment type="caution">
    <text evidence="2">The sequence shown here is derived from an EMBL/GenBank/DDBJ whole genome shotgun (WGS) entry which is preliminary data.</text>
</comment>
<organism evidence="2 3">
    <name type="scientific">Mucilaginibacter pedocola</name>
    <dbReference type="NCBI Taxonomy" id="1792845"/>
    <lineage>
        <taxon>Bacteria</taxon>
        <taxon>Pseudomonadati</taxon>
        <taxon>Bacteroidota</taxon>
        <taxon>Sphingobacteriia</taxon>
        <taxon>Sphingobacteriales</taxon>
        <taxon>Sphingobacteriaceae</taxon>
        <taxon>Mucilaginibacter</taxon>
    </lineage>
</organism>
<sequence length="215" mass="24873">MEIKIYYCFELLALLTAFIKIKQLSASRYRYFPLFLLFIVAYETASFYKVFSVNHSNLWAVNIVELIEFMFYSFSIYTNLGTARYKRPILIAIVGSIIYSVLSLLLIHGFWKLNISGILLQTLVIIVACGVYFRQLISLPSAQAFNLLKQPGFWLNTGVLFFYLGEFLFFASFSYLAYKNSFAYLQFWMVVSSIANVLLYGCLIACFLYVKPSTR</sequence>
<dbReference type="STRING" id="1792845.BC343_20645"/>
<keyword evidence="1" id="KW-0812">Transmembrane</keyword>
<feature type="transmembrane region" description="Helical" evidence="1">
    <location>
        <begin position="113"/>
        <end position="133"/>
    </location>
</feature>
<dbReference type="AlphaFoldDB" id="A0A1S9PKA2"/>
<evidence type="ECO:0000313" key="2">
    <source>
        <dbReference type="EMBL" id="OOQ61384.1"/>
    </source>
</evidence>
<keyword evidence="3" id="KW-1185">Reference proteome</keyword>
<proteinExistence type="predicted"/>
<keyword evidence="1" id="KW-1133">Transmembrane helix</keyword>
<dbReference type="OrthoDB" id="793154at2"/>
<keyword evidence="1" id="KW-0472">Membrane</keyword>
<protein>
    <submittedName>
        <fullName evidence="2">Uncharacterized protein</fullName>
    </submittedName>
</protein>
<name>A0A1S9PKA2_9SPHI</name>
<dbReference type="Proteomes" id="UP000189739">
    <property type="component" value="Unassembled WGS sequence"/>
</dbReference>
<gene>
    <name evidence="2" type="ORF">BC343_20645</name>
</gene>
<feature type="transmembrane region" description="Helical" evidence="1">
    <location>
        <begin position="184"/>
        <end position="210"/>
    </location>
</feature>
<feature type="transmembrane region" description="Helical" evidence="1">
    <location>
        <begin position="57"/>
        <end position="77"/>
    </location>
</feature>
<feature type="transmembrane region" description="Helical" evidence="1">
    <location>
        <begin position="153"/>
        <end position="178"/>
    </location>
</feature>
<evidence type="ECO:0000313" key="3">
    <source>
        <dbReference type="Proteomes" id="UP000189739"/>
    </source>
</evidence>